<dbReference type="InterPro" id="IPR051414">
    <property type="entry name" value="Adenylate-forming_Reductase"/>
</dbReference>
<evidence type="ECO:0000313" key="2">
    <source>
        <dbReference type="EMBL" id="WMX48478.1"/>
    </source>
</evidence>
<gene>
    <name evidence="2" type="ORF">RGF97_31835</name>
</gene>
<dbReference type="Gene3D" id="3.30.300.30">
    <property type="match status" value="1"/>
</dbReference>
<accession>A0ABY9S3G9</accession>
<name>A0ABY9S3G9_9ACTN</name>
<dbReference type="PANTHER" id="PTHR43439:SF1">
    <property type="entry name" value="PHENYLACETATE-COENZYME A LIGASE"/>
    <property type="match status" value="1"/>
</dbReference>
<dbReference type="EMBL" id="CP133762">
    <property type="protein sequence ID" value="WMX48478.1"/>
    <property type="molecule type" value="Genomic_DNA"/>
</dbReference>
<dbReference type="InterPro" id="IPR045851">
    <property type="entry name" value="AMP-bd_C_sf"/>
</dbReference>
<evidence type="ECO:0000313" key="3">
    <source>
        <dbReference type="Proteomes" id="UP001250858"/>
    </source>
</evidence>
<protein>
    <recommendedName>
        <fullName evidence="1">AMP-dependent ligase C-terminal domain-containing protein</fullName>
    </recommendedName>
</protein>
<feature type="domain" description="AMP-dependent ligase C-terminal" evidence="1">
    <location>
        <begin position="165"/>
        <end position="258"/>
    </location>
</feature>
<reference evidence="2 3" key="1">
    <citation type="submission" date="2023-09" db="EMBL/GenBank/DDBJ databases">
        <title>Complete genome of Streptomyces roseicoloratus T14.</title>
        <authorList>
            <person name="Bashizi T."/>
            <person name="Kim M.-J."/>
            <person name="Lee G."/>
            <person name="Tagele S.B."/>
            <person name="Shin J.-H."/>
        </authorList>
    </citation>
    <scope>NUCLEOTIDE SEQUENCE [LARGE SCALE GENOMIC DNA]</scope>
    <source>
        <strain evidence="2 3">T14</strain>
    </source>
</reference>
<dbReference type="SUPFAM" id="SSF56801">
    <property type="entry name" value="Acetyl-CoA synthetase-like"/>
    <property type="match status" value="2"/>
</dbReference>
<proteinExistence type="predicted"/>
<dbReference type="Proteomes" id="UP001250858">
    <property type="component" value="Chromosome"/>
</dbReference>
<dbReference type="PANTHER" id="PTHR43439">
    <property type="entry name" value="PHENYLACETATE-COENZYME A LIGASE"/>
    <property type="match status" value="1"/>
</dbReference>
<dbReference type="InterPro" id="IPR028154">
    <property type="entry name" value="AMP-dep_Lig_C"/>
</dbReference>
<dbReference type="RefSeq" id="WP_309549935.1">
    <property type="nucleotide sequence ID" value="NZ_CP133762.1"/>
</dbReference>
<dbReference type="Gene3D" id="3.40.50.12780">
    <property type="entry name" value="N-terminal domain of ligase-like"/>
    <property type="match status" value="2"/>
</dbReference>
<dbReference type="InterPro" id="IPR042099">
    <property type="entry name" value="ANL_N_sf"/>
</dbReference>
<keyword evidence="3" id="KW-1185">Reference proteome</keyword>
<dbReference type="Pfam" id="PF14535">
    <property type="entry name" value="AMP-binding_C_2"/>
    <property type="match status" value="1"/>
</dbReference>
<organism evidence="2 3">
    <name type="scientific">Streptomyces roseicoloratus</name>
    <dbReference type="NCBI Taxonomy" id="2508722"/>
    <lineage>
        <taxon>Bacteria</taxon>
        <taxon>Bacillati</taxon>
        <taxon>Actinomycetota</taxon>
        <taxon>Actinomycetes</taxon>
        <taxon>Kitasatosporales</taxon>
        <taxon>Streptomycetaceae</taxon>
        <taxon>Streptomyces</taxon>
    </lineage>
</organism>
<evidence type="ECO:0000259" key="1">
    <source>
        <dbReference type="Pfam" id="PF14535"/>
    </source>
</evidence>
<sequence length="261" mass="29387">MSDLLDAGERLGRDELAALQLERLRATLHHAYDNVPFYRESFDKAGVRPEDCRSLTDLARFPFTAKTDLREQYPFGMFAVDRSEIRRIHASSGTTGRPTVVGYTERDLDTWADVELVFTSLTKEAMPVVRYRTRDLTRLLPGTARVFRRMEKVTGRSDDMVILRGVNLFPTQIEEIVLRTPAVAPHFQLRLTREGRLDALTVRAEARPGATPEQRAEAARVIAAAVKDGIGVSVAVEVVDPETLERSVGKIKRIVDLRDRA</sequence>